<dbReference type="OrthoDB" id="408631at2759"/>
<protein>
    <recommendedName>
        <fullName evidence="3">Carboxylic ester hydrolase</fullName>
        <ecNumber evidence="3">3.1.1.-</ecNumber>
    </recommendedName>
</protein>
<dbReference type="InterPro" id="IPR019826">
    <property type="entry name" value="Carboxylesterase_B_AS"/>
</dbReference>
<gene>
    <name evidence="5" type="ORF">TGAMA5MH_09481</name>
</gene>
<comment type="similarity">
    <text evidence="1 3">Belongs to the type-B carboxylesterase/lipase family.</text>
</comment>
<evidence type="ECO:0000259" key="4">
    <source>
        <dbReference type="Pfam" id="PF00135"/>
    </source>
</evidence>
<dbReference type="AlphaFoldDB" id="A0A2K0SZB6"/>
<feature type="domain" description="Carboxylesterase type B" evidence="4">
    <location>
        <begin position="30"/>
        <end position="506"/>
    </location>
</feature>
<dbReference type="InterPro" id="IPR002018">
    <property type="entry name" value="CarbesteraseB"/>
</dbReference>
<name>A0A2K0SZB6_9HYPO</name>
<proteinExistence type="inferred from homology"/>
<keyword evidence="2 3" id="KW-0378">Hydrolase</keyword>
<dbReference type="PANTHER" id="PTHR43918:SF4">
    <property type="entry name" value="CARBOXYLIC ESTER HYDROLASE"/>
    <property type="match status" value="1"/>
</dbReference>
<dbReference type="PANTHER" id="PTHR43918">
    <property type="entry name" value="ACETYLCHOLINESTERASE"/>
    <property type="match status" value="1"/>
</dbReference>
<evidence type="ECO:0000256" key="1">
    <source>
        <dbReference type="ARBA" id="ARBA00005964"/>
    </source>
</evidence>
<sequence length="562" mass="62249">MMAFTGLAAAPPIATIPKAPVTYQGIHRNGIEAFLNIPYGKDTGDYWRFKPPRPHIPVPGSIVKADSYGPACPQPLGSWMVPLSLTNITTISEDCLNLNIVRPRATEANASLPVMVYIHGGSFWAGSNSEITTSPDGLVLESVKNKLPVIHVSMNYRLGVFGFAQTTALRETGSENAGLRDQRLAMEWVRENIVYFGGNPEKVTIFGQSSGGLAVGAHILSYGGTKPVPFQQAICQSQAMEPGITANYTLNATKAVVDFLGCNTTDLHSVETLSCLRDAEMEAVLAASIATYRTDVNIGDIWLPAVDGDYLPDHPSTLIYRNKFARDLIIMMGWCRDDVTLFTNTNISTANDTRDFIADYVPDLTDDHLQSLLELYPVKHFHANNNLSGEYYRAARILRDIIMTCQPYYFANHLTFNNNQIYLYEWNQTILDPILEYLGHPAGMGPVHTSEFAYIFGNLSHYNVSGLPFNPSPADYSLQVRASRSWSAFASVGRPSLPYYDTFQGWGPAFEREGQVKVFIAGGPNEGISYIEGPQANPVFAGERLRQRCEFWDNSVVKELQW</sequence>
<dbReference type="EC" id="3.1.1.-" evidence="3"/>
<dbReference type="EMBL" id="MTYH01000103">
    <property type="protein sequence ID" value="PNP38610.1"/>
    <property type="molecule type" value="Genomic_DNA"/>
</dbReference>
<evidence type="ECO:0000256" key="3">
    <source>
        <dbReference type="RuleBase" id="RU361235"/>
    </source>
</evidence>
<dbReference type="InterPro" id="IPR029058">
    <property type="entry name" value="AB_hydrolase_fold"/>
</dbReference>
<dbReference type="Pfam" id="PF00135">
    <property type="entry name" value="COesterase"/>
    <property type="match status" value="1"/>
</dbReference>
<dbReference type="GO" id="GO:0052689">
    <property type="term" value="F:carboxylic ester hydrolase activity"/>
    <property type="evidence" value="ECO:0007669"/>
    <property type="project" value="TreeGrafter"/>
</dbReference>
<reference evidence="5 6" key="1">
    <citation type="submission" date="2017-02" db="EMBL/GenBank/DDBJ databases">
        <title>Genomes of Trichoderma spp. with biocontrol activity.</title>
        <authorList>
            <person name="Gardiner D."/>
            <person name="Kazan K."/>
            <person name="Vos C."/>
            <person name="Harvey P."/>
        </authorList>
    </citation>
    <scope>NUCLEOTIDE SEQUENCE [LARGE SCALE GENOMIC DNA]</scope>
    <source>
        <strain evidence="5 6">A5MH</strain>
    </source>
</reference>
<dbReference type="Gene3D" id="3.40.50.1820">
    <property type="entry name" value="alpha/beta hydrolase"/>
    <property type="match status" value="1"/>
</dbReference>
<dbReference type="Proteomes" id="UP000236546">
    <property type="component" value="Unassembled WGS sequence"/>
</dbReference>
<evidence type="ECO:0000313" key="6">
    <source>
        <dbReference type="Proteomes" id="UP000236546"/>
    </source>
</evidence>
<organism evidence="5 6">
    <name type="scientific">Trichoderma gamsii</name>
    <dbReference type="NCBI Taxonomy" id="398673"/>
    <lineage>
        <taxon>Eukaryota</taxon>
        <taxon>Fungi</taxon>
        <taxon>Dikarya</taxon>
        <taxon>Ascomycota</taxon>
        <taxon>Pezizomycotina</taxon>
        <taxon>Sordariomycetes</taxon>
        <taxon>Hypocreomycetidae</taxon>
        <taxon>Hypocreales</taxon>
        <taxon>Hypocreaceae</taxon>
        <taxon>Trichoderma</taxon>
    </lineage>
</organism>
<dbReference type="PROSITE" id="PS00122">
    <property type="entry name" value="CARBOXYLESTERASE_B_1"/>
    <property type="match status" value="1"/>
</dbReference>
<comment type="caution">
    <text evidence="5">The sequence shown here is derived from an EMBL/GenBank/DDBJ whole genome shotgun (WGS) entry which is preliminary data.</text>
</comment>
<accession>A0A2K0SZB6</accession>
<dbReference type="InterPro" id="IPR050654">
    <property type="entry name" value="AChE-related_enzymes"/>
</dbReference>
<evidence type="ECO:0000313" key="5">
    <source>
        <dbReference type="EMBL" id="PNP38610.1"/>
    </source>
</evidence>
<evidence type="ECO:0000256" key="2">
    <source>
        <dbReference type="ARBA" id="ARBA00022801"/>
    </source>
</evidence>
<dbReference type="SUPFAM" id="SSF53474">
    <property type="entry name" value="alpha/beta-Hydrolases"/>
    <property type="match status" value="1"/>
</dbReference>